<dbReference type="STRING" id="44576.SAMN05421881_101363"/>
<dbReference type="Proteomes" id="UP000198640">
    <property type="component" value="Unassembled WGS sequence"/>
</dbReference>
<protein>
    <submittedName>
        <fullName evidence="1">Uncharacterized protein</fullName>
    </submittedName>
</protein>
<organism evidence="1 2">
    <name type="scientific">Nitrosomonas halophila</name>
    <dbReference type="NCBI Taxonomy" id="44576"/>
    <lineage>
        <taxon>Bacteria</taxon>
        <taxon>Pseudomonadati</taxon>
        <taxon>Pseudomonadota</taxon>
        <taxon>Betaproteobacteria</taxon>
        <taxon>Nitrosomonadales</taxon>
        <taxon>Nitrosomonadaceae</taxon>
        <taxon>Nitrosomonas</taxon>
    </lineage>
</organism>
<name>A0A1H3G0Q8_9PROT</name>
<dbReference type="AlphaFoldDB" id="A0A1H3G0Q8"/>
<evidence type="ECO:0000313" key="1">
    <source>
        <dbReference type="EMBL" id="SDX96218.1"/>
    </source>
</evidence>
<gene>
    <name evidence="1" type="ORF">SAMN05421881_101363</name>
</gene>
<accession>A0A1H3G0Q8</accession>
<reference evidence="1 2" key="1">
    <citation type="submission" date="2016-10" db="EMBL/GenBank/DDBJ databases">
        <authorList>
            <person name="de Groot N.N."/>
        </authorList>
    </citation>
    <scope>NUCLEOTIDE SEQUENCE [LARGE SCALE GENOMIC DNA]</scope>
    <source>
        <strain evidence="1 2">Nm1</strain>
    </source>
</reference>
<dbReference type="RefSeq" id="WP_176973934.1">
    <property type="nucleotide sequence ID" value="NZ_FNOY01000013.1"/>
</dbReference>
<sequence length="53" mass="6069">MAIVTDPEGKGEFTSSQLLFAAMDGGVYLAPWYFARITALNKAELWLWNQLFW</sequence>
<dbReference type="EMBL" id="FNOY01000013">
    <property type="protein sequence ID" value="SDX96218.1"/>
    <property type="molecule type" value="Genomic_DNA"/>
</dbReference>
<keyword evidence="2" id="KW-1185">Reference proteome</keyword>
<evidence type="ECO:0000313" key="2">
    <source>
        <dbReference type="Proteomes" id="UP000198640"/>
    </source>
</evidence>
<proteinExistence type="predicted"/>